<dbReference type="InterPro" id="IPR000551">
    <property type="entry name" value="MerR-type_HTH_dom"/>
</dbReference>
<keyword evidence="2" id="KW-0408">Iron</keyword>
<accession>A0A2G5K9S1</accession>
<dbReference type="Proteomes" id="UP000231516">
    <property type="component" value="Unassembled WGS sequence"/>
</dbReference>
<dbReference type="GO" id="GO:0003677">
    <property type="term" value="F:DNA binding"/>
    <property type="evidence" value="ECO:0007669"/>
    <property type="project" value="UniProtKB-KW"/>
</dbReference>
<evidence type="ECO:0000256" key="4">
    <source>
        <dbReference type="ARBA" id="ARBA00023125"/>
    </source>
</evidence>
<dbReference type="NCBIfam" id="TIGR01950">
    <property type="entry name" value="SoxR"/>
    <property type="match status" value="1"/>
</dbReference>
<keyword evidence="7" id="KW-1185">Reference proteome</keyword>
<evidence type="ECO:0000313" key="6">
    <source>
        <dbReference type="EMBL" id="PIB25909.1"/>
    </source>
</evidence>
<dbReference type="InterPro" id="IPR010211">
    <property type="entry name" value="Redox-sen_tscrpt-act_SoxR"/>
</dbReference>
<evidence type="ECO:0000256" key="1">
    <source>
        <dbReference type="ARBA" id="ARBA00022714"/>
    </source>
</evidence>
<dbReference type="GO" id="GO:0051537">
    <property type="term" value="F:2 iron, 2 sulfur cluster binding"/>
    <property type="evidence" value="ECO:0007669"/>
    <property type="project" value="UniProtKB-KW"/>
</dbReference>
<reference evidence="6 7" key="1">
    <citation type="submission" date="2016-08" db="EMBL/GenBank/DDBJ databases">
        <title>Draft genome of Amylibacter sp. strain 4G11.</title>
        <authorList>
            <person name="Wong S.-K."/>
            <person name="Hamasaki K."/>
            <person name="Yoshizawa S."/>
        </authorList>
    </citation>
    <scope>NUCLEOTIDE SEQUENCE [LARGE SCALE GENOMIC DNA]</scope>
    <source>
        <strain evidence="6 7">4G11</strain>
    </source>
</reference>
<keyword evidence="1" id="KW-0479">Metal-binding</keyword>
<evidence type="ECO:0000259" key="5">
    <source>
        <dbReference type="PROSITE" id="PS50937"/>
    </source>
</evidence>
<keyword evidence="3" id="KW-0411">Iron-sulfur</keyword>
<evidence type="ECO:0000313" key="7">
    <source>
        <dbReference type="Proteomes" id="UP000231516"/>
    </source>
</evidence>
<dbReference type="Gene3D" id="1.10.1660.10">
    <property type="match status" value="1"/>
</dbReference>
<dbReference type="GO" id="GO:0006979">
    <property type="term" value="P:response to oxidative stress"/>
    <property type="evidence" value="ECO:0007669"/>
    <property type="project" value="InterPro"/>
</dbReference>
<name>A0A2G5K9S1_9RHOB</name>
<proteinExistence type="predicted"/>
<organism evidence="6 7">
    <name type="scientific">Paramylibacter kogurei</name>
    <dbReference type="NCBI Taxonomy" id="1889778"/>
    <lineage>
        <taxon>Bacteria</taxon>
        <taxon>Pseudomonadati</taxon>
        <taxon>Pseudomonadota</taxon>
        <taxon>Alphaproteobacteria</taxon>
        <taxon>Rhodobacterales</taxon>
        <taxon>Paracoccaceae</taxon>
        <taxon>Paramylibacter</taxon>
    </lineage>
</organism>
<dbReference type="SMART" id="SM00422">
    <property type="entry name" value="HTH_MERR"/>
    <property type="match status" value="1"/>
</dbReference>
<comment type="caution">
    <text evidence="6">The sequence shown here is derived from an EMBL/GenBank/DDBJ whole genome shotgun (WGS) entry which is preliminary data.</text>
</comment>
<evidence type="ECO:0000256" key="3">
    <source>
        <dbReference type="ARBA" id="ARBA00023014"/>
    </source>
</evidence>
<sequence length="155" mass="17465">MIFKKGLRIGRIAQRTGLSISAIRFYEEQGLVQSERNATGQRVFQQSDIRKLSFVMIAQNLGFSLREISHALSRLPDNRAPTLKDWEKLAGQFEIVLDQRINALQTLREKLTSCIGCGCLSLDRCALYNAQDRAARLGTGPRYLLGDRPDQPDQA</sequence>
<dbReference type="AlphaFoldDB" id="A0A2G5K9S1"/>
<dbReference type="OrthoDB" id="9802944at2"/>
<dbReference type="InterPro" id="IPR009061">
    <property type="entry name" value="DNA-bd_dom_put_sf"/>
</dbReference>
<keyword evidence="4" id="KW-0238">DNA-binding</keyword>
<dbReference type="SUPFAM" id="SSF46955">
    <property type="entry name" value="Putative DNA-binding domain"/>
    <property type="match status" value="1"/>
</dbReference>
<dbReference type="EMBL" id="MDGM01000007">
    <property type="protein sequence ID" value="PIB25909.1"/>
    <property type="molecule type" value="Genomic_DNA"/>
</dbReference>
<dbReference type="GO" id="GO:0003700">
    <property type="term" value="F:DNA-binding transcription factor activity"/>
    <property type="evidence" value="ECO:0007669"/>
    <property type="project" value="InterPro"/>
</dbReference>
<dbReference type="PROSITE" id="PS50937">
    <property type="entry name" value="HTH_MERR_2"/>
    <property type="match status" value="1"/>
</dbReference>
<evidence type="ECO:0000256" key="2">
    <source>
        <dbReference type="ARBA" id="ARBA00023004"/>
    </source>
</evidence>
<protein>
    <submittedName>
        <fullName evidence="6">Redox-sensitive transcriptional activator SoxR</fullName>
    </submittedName>
</protein>
<dbReference type="RefSeq" id="WP_099591654.1">
    <property type="nucleotide sequence ID" value="NZ_MDGM01000007.1"/>
</dbReference>
<dbReference type="Pfam" id="PF13411">
    <property type="entry name" value="MerR_1"/>
    <property type="match status" value="1"/>
</dbReference>
<dbReference type="PANTHER" id="PTHR30204">
    <property type="entry name" value="REDOX-CYCLING DRUG-SENSING TRANSCRIPTIONAL ACTIVATOR SOXR"/>
    <property type="match status" value="1"/>
</dbReference>
<gene>
    <name evidence="6" type="ORF">BFP76_13000</name>
</gene>
<dbReference type="InterPro" id="IPR047057">
    <property type="entry name" value="MerR_fam"/>
</dbReference>
<dbReference type="PROSITE" id="PS00552">
    <property type="entry name" value="HTH_MERR_1"/>
    <property type="match status" value="1"/>
</dbReference>
<keyword evidence="1" id="KW-0001">2Fe-2S</keyword>
<dbReference type="PANTHER" id="PTHR30204:SF0">
    <property type="entry name" value="REDOX-SENSITIVE TRANSCRIPTIONAL ACTIVATOR SOXR"/>
    <property type="match status" value="1"/>
</dbReference>
<feature type="domain" description="HTH merR-type" evidence="5">
    <location>
        <begin position="6"/>
        <end position="74"/>
    </location>
</feature>
<dbReference type="PRINTS" id="PR00040">
    <property type="entry name" value="HTHMERR"/>
</dbReference>